<proteinExistence type="predicted"/>
<reference evidence="2 3" key="1">
    <citation type="submission" date="2020-05" db="EMBL/GenBank/DDBJ databases">
        <title>Gimesia benthica sp. nov., a novel planctomycete isolated from a deep-sea water sample of the Northwest Indian Ocean.</title>
        <authorList>
            <person name="Wang J."/>
            <person name="Ruan C."/>
            <person name="Song L."/>
            <person name="Zhu Y."/>
            <person name="Li A."/>
            <person name="Zheng X."/>
            <person name="Wang L."/>
            <person name="Lu Z."/>
            <person name="Huang Y."/>
            <person name="Du W."/>
            <person name="Zhou Y."/>
            <person name="Huang L."/>
            <person name="Dai X."/>
        </authorList>
    </citation>
    <scope>NUCLEOTIDE SEQUENCE [LARGE SCALE GENOMIC DNA]</scope>
    <source>
        <strain evidence="2 3">YYQ-30</strain>
    </source>
</reference>
<protein>
    <submittedName>
        <fullName evidence="2">Alpha/beta fold hydrolase</fullName>
    </submittedName>
</protein>
<keyword evidence="2" id="KW-0378">Hydrolase</keyword>
<dbReference type="InterPro" id="IPR050471">
    <property type="entry name" value="AB_hydrolase"/>
</dbReference>
<feature type="domain" description="AB hydrolase-1" evidence="1">
    <location>
        <begin position="23"/>
        <end position="262"/>
    </location>
</feature>
<sequence>MQRFTTSDGLSLAFQVSGEGLPLLCLPGLTRNHHDFDDLRAVLPEGLRMIALTSRGREPSDFAPDPMSYDIPTEARDALELLDHLGIARAVILGTSRGGLIAMVIAALAPQRLSGVLLNDIGPEIDADGLSRIMDYLGRRPAARDMDALAVKLAETMGAGFPDFDAAMWDRLARRWYREDAEGIALRYDPRLRDAVLAKGAAPDLWPLFDALAGIPLAVLRGQHSDLLRADTLRQMQARRPDLIAATVPGRGHVPLLDEAESLAVLNTLVERVRT</sequence>
<dbReference type="RefSeq" id="WP_171322169.1">
    <property type="nucleotide sequence ID" value="NZ_JABFBC010000001.1"/>
</dbReference>
<organism evidence="2 3">
    <name type="scientific">Halovulum dunhuangense</name>
    <dbReference type="NCBI Taxonomy" id="1505036"/>
    <lineage>
        <taxon>Bacteria</taxon>
        <taxon>Pseudomonadati</taxon>
        <taxon>Pseudomonadota</taxon>
        <taxon>Alphaproteobacteria</taxon>
        <taxon>Rhodobacterales</taxon>
        <taxon>Paracoccaceae</taxon>
        <taxon>Halovulum</taxon>
    </lineage>
</organism>
<name>A0A849L063_9RHOB</name>
<gene>
    <name evidence="2" type="ORF">HMH01_02560</name>
</gene>
<evidence type="ECO:0000313" key="3">
    <source>
        <dbReference type="Proteomes" id="UP000572377"/>
    </source>
</evidence>
<evidence type="ECO:0000313" key="2">
    <source>
        <dbReference type="EMBL" id="NNU79310.1"/>
    </source>
</evidence>
<dbReference type="SUPFAM" id="SSF53474">
    <property type="entry name" value="alpha/beta-Hydrolases"/>
    <property type="match status" value="1"/>
</dbReference>
<dbReference type="AlphaFoldDB" id="A0A849L063"/>
<dbReference type="PANTHER" id="PTHR43433:SF5">
    <property type="entry name" value="AB HYDROLASE-1 DOMAIN-CONTAINING PROTEIN"/>
    <property type="match status" value="1"/>
</dbReference>
<dbReference type="EMBL" id="JABFBC010000001">
    <property type="protein sequence ID" value="NNU79310.1"/>
    <property type="molecule type" value="Genomic_DNA"/>
</dbReference>
<dbReference type="Gene3D" id="3.40.50.1820">
    <property type="entry name" value="alpha/beta hydrolase"/>
    <property type="match status" value="1"/>
</dbReference>
<dbReference type="Pfam" id="PF12697">
    <property type="entry name" value="Abhydrolase_6"/>
    <property type="match status" value="1"/>
</dbReference>
<comment type="caution">
    <text evidence="2">The sequence shown here is derived from an EMBL/GenBank/DDBJ whole genome shotgun (WGS) entry which is preliminary data.</text>
</comment>
<evidence type="ECO:0000259" key="1">
    <source>
        <dbReference type="Pfam" id="PF12697"/>
    </source>
</evidence>
<accession>A0A849L063</accession>
<dbReference type="PANTHER" id="PTHR43433">
    <property type="entry name" value="HYDROLASE, ALPHA/BETA FOLD FAMILY PROTEIN"/>
    <property type="match status" value="1"/>
</dbReference>
<keyword evidence="3" id="KW-1185">Reference proteome</keyword>
<dbReference type="InterPro" id="IPR029058">
    <property type="entry name" value="AB_hydrolase_fold"/>
</dbReference>
<dbReference type="InterPro" id="IPR000073">
    <property type="entry name" value="AB_hydrolase_1"/>
</dbReference>
<dbReference type="Proteomes" id="UP000572377">
    <property type="component" value="Unassembled WGS sequence"/>
</dbReference>
<dbReference type="GO" id="GO:0016787">
    <property type="term" value="F:hydrolase activity"/>
    <property type="evidence" value="ECO:0007669"/>
    <property type="project" value="UniProtKB-KW"/>
</dbReference>